<dbReference type="PROSITE" id="PS51257">
    <property type="entry name" value="PROKAR_LIPOPROTEIN"/>
    <property type="match status" value="1"/>
</dbReference>
<keyword evidence="4" id="KW-0472">Membrane</keyword>
<dbReference type="InterPro" id="IPR012944">
    <property type="entry name" value="SusD_RagB_dom"/>
</dbReference>
<dbReference type="InterPro" id="IPR011990">
    <property type="entry name" value="TPR-like_helical_dom_sf"/>
</dbReference>
<feature type="domain" description="RagB/SusD" evidence="7">
    <location>
        <begin position="377"/>
        <end position="527"/>
    </location>
</feature>
<name>A0A841H6S6_9BACT</name>
<sequence length="527" mass="57175">MNSKSCRVLAVAAGLLLGAAGCTDITTEPVSTVSGGTVFNDPGAYQAFLAKLYAGLSVTGQQGPDGAGDVAGVDEGFSQYVRQLWQLEELPTDEAVVGWGDAGLPELNRQQWGPANQFTTALYYRIFFQVALANEFLREASDAKLASRNASPELRTLVKQYRAEARFLRALSYWHGMDLYGPIPLVREDRTGVEPPAQNTRQEIFDFIVAELNEIKGDLPTVGEAQYGRADQGALQMLLAKVYLNAAVYTGTPRYAEARAAAEAVITSNAYQLDPSYQHLFLADNHTSPEMIFPVPFDGQSTRTWGGMTFLVHASIGGAMNAADYGVDGGWGGLRARPELFRLFPGGSGGPDRRSRVFFTRGQDSMAIADLSNFTQGPGAPKYRNVTSSGAPGASASFPDTDFPMFRLADAYLMYAEAVLRGGGGTRGQALTYVNALRQRAYGSAAGNIADAQLTLGFILDERARELFWEAHRRTDLVRYNQFTENGVWTWKGGTQAGRTTAAFLNLYPIPSSELLANPLLKQNPGY</sequence>
<evidence type="ECO:0000256" key="6">
    <source>
        <dbReference type="SAM" id="SignalP"/>
    </source>
</evidence>
<evidence type="ECO:0000256" key="3">
    <source>
        <dbReference type="ARBA" id="ARBA00022729"/>
    </source>
</evidence>
<comment type="subcellular location">
    <subcellularLocation>
        <location evidence="1">Cell outer membrane</location>
    </subcellularLocation>
</comment>
<comment type="caution">
    <text evidence="9">The sequence shown here is derived from an EMBL/GenBank/DDBJ whole genome shotgun (WGS) entry which is preliminary data.</text>
</comment>
<dbReference type="Pfam" id="PF07980">
    <property type="entry name" value="SusD_RagB"/>
    <property type="match status" value="1"/>
</dbReference>
<evidence type="ECO:0000256" key="5">
    <source>
        <dbReference type="ARBA" id="ARBA00023237"/>
    </source>
</evidence>
<dbReference type="GO" id="GO:0009279">
    <property type="term" value="C:cell outer membrane"/>
    <property type="evidence" value="ECO:0007669"/>
    <property type="project" value="UniProtKB-SubCell"/>
</dbReference>
<comment type="similarity">
    <text evidence="2">Belongs to the SusD family.</text>
</comment>
<gene>
    <name evidence="9" type="ORF">HNQ61_005676</name>
</gene>
<dbReference type="EMBL" id="JACHIA010000035">
    <property type="protein sequence ID" value="MBB6073995.1"/>
    <property type="molecule type" value="Genomic_DNA"/>
</dbReference>
<feature type="domain" description="SusD-like N-terminal" evidence="8">
    <location>
        <begin position="100"/>
        <end position="244"/>
    </location>
</feature>
<reference evidence="9 10" key="1">
    <citation type="submission" date="2020-08" db="EMBL/GenBank/DDBJ databases">
        <title>Genomic Encyclopedia of Type Strains, Phase IV (KMG-IV): sequencing the most valuable type-strain genomes for metagenomic binning, comparative biology and taxonomic classification.</title>
        <authorList>
            <person name="Goeker M."/>
        </authorList>
    </citation>
    <scope>NUCLEOTIDE SEQUENCE [LARGE SCALE GENOMIC DNA]</scope>
    <source>
        <strain evidence="9 10">DSM 29007</strain>
    </source>
</reference>
<evidence type="ECO:0000259" key="7">
    <source>
        <dbReference type="Pfam" id="PF07980"/>
    </source>
</evidence>
<feature type="chain" id="PRO_5032824219" description="RagB/SusD family nutrient uptake outer membrane protein" evidence="6">
    <location>
        <begin position="23"/>
        <end position="527"/>
    </location>
</feature>
<dbReference type="Gene3D" id="1.10.3780.10">
    <property type="entry name" value="SusD-like"/>
    <property type="match status" value="1"/>
</dbReference>
<evidence type="ECO:0000313" key="10">
    <source>
        <dbReference type="Proteomes" id="UP000582837"/>
    </source>
</evidence>
<evidence type="ECO:0000259" key="8">
    <source>
        <dbReference type="Pfam" id="PF14322"/>
    </source>
</evidence>
<protein>
    <recommendedName>
        <fullName evidence="11">RagB/SusD family nutrient uptake outer membrane protein</fullName>
    </recommendedName>
</protein>
<dbReference type="Gene3D" id="1.25.40.390">
    <property type="match status" value="1"/>
</dbReference>
<dbReference type="Gene3D" id="1.25.40.10">
    <property type="entry name" value="Tetratricopeptide repeat domain"/>
    <property type="match status" value="1"/>
</dbReference>
<organism evidence="9 10">
    <name type="scientific">Longimicrobium terrae</name>
    <dbReference type="NCBI Taxonomy" id="1639882"/>
    <lineage>
        <taxon>Bacteria</taxon>
        <taxon>Pseudomonadati</taxon>
        <taxon>Gemmatimonadota</taxon>
        <taxon>Longimicrobiia</taxon>
        <taxon>Longimicrobiales</taxon>
        <taxon>Longimicrobiaceae</taxon>
        <taxon>Longimicrobium</taxon>
    </lineage>
</organism>
<accession>A0A841H6S6</accession>
<dbReference type="RefSeq" id="WP_170032014.1">
    <property type="nucleotide sequence ID" value="NZ_JABDTL010000001.1"/>
</dbReference>
<evidence type="ECO:0000256" key="2">
    <source>
        <dbReference type="ARBA" id="ARBA00006275"/>
    </source>
</evidence>
<dbReference type="Proteomes" id="UP000582837">
    <property type="component" value="Unassembled WGS sequence"/>
</dbReference>
<dbReference type="SUPFAM" id="SSF48452">
    <property type="entry name" value="TPR-like"/>
    <property type="match status" value="1"/>
</dbReference>
<evidence type="ECO:0000256" key="4">
    <source>
        <dbReference type="ARBA" id="ARBA00023136"/>
    </source>
</evidence>
<keyword evidence="3 6" id="KW-0732">Signal</keyword>
<dbReference type="InterPro" id="IPR033985">
    <property type="entry name" value="SusD-like_N"/>
</dbReference>
<dbReference type="CDD" id="cd08977">
    <property type="entry name" value="SusD"/>
    <property type="match status" value="1"/>
</dbReference>
<evidence type="ECO:0008006" key="11">
    <source>
        <dbReference type="Google" id="ProtNLM"/>
    </source>
</evidence>
<evidence type="ECO:0000256" key="1">
    <source>
        <dbReference type="ARBA" id="ARBA00004442"/>
    </source>
</evidence>
<evidence type="ECO:0000313" key="9">
    <source>
        <dbReference type="EMBL" id="MBB6073995.1"/>
    </source>
</evidence>
<keyword evidence="5" id="KW-0998">Cell outer membrane</keyword>
<keyword evidence="10" id="KW-1185">Reference proteome</keyword>
<dbReference type="AlphaFoldDB" id="A0A841H6S6"/>
<feature type="signal peptide" evidence="6">
    <location>
        <begin position="1"/>
        <end position="22"/>
    </location>
</feature>
<dbReference type="Pfam" id="PF14322">
    <property type="entry name" value="SusD-like_3"/>
    <property type="match status" value="1"/>
</dbReference>
<proteinExistence type="inferred from homology"/>